<dbReference type="AlphaFoldDB" id="A0A1G9W5N8"/>
<dbReference type="Proteomes" id="UP000182146">
    <property type="component" value="Unassembled WGS sequence"/>
</dbReference>
<evidence type="ECO:0000256" key="4">
    <source>
        <dbReference type="ARBA" id="ARBA00022737"/>
    </source>
</evidence>
<keyword evidence="3" id="KW-0479">Metal-binding</keyword>
<dbReference type="OrthoDB" id="9789030at2"/>
<dbReference type="Pfam" id="PF12800">
    <property type="entry name" value="Fer4_4"/>
    <property type="match status" value="1"/>
</dbReference>
<comment type="subcellular location">
    <subcellularLocation>
        <location evidence="1">Cell envelope</location>
    </subcellularLocation>
</comment>
<feature type="compositionally biased region" description="Basic and acidic residues" evidence="7">
    <location>
        <begin position="275"/>
        <end position="307"/>
    </location>
</feature>
<proteinExistence type="predicted"/>
<keyword evidence="8" id="KW-0812">Transmembrane</keyword>
<sequence>MSAQKDFSRNKAFLIDLTKCTGCRGCQVACKQWNQLKAEETTFFTGEGYENPPAMSEFTFTRIKFRDYERNGQNEFAFYKEMCMHCNDAACVSVCPVAAFVKTPEGPVIYKDKTCIGCRFCMIACPFGVPTYEWSKAFPLVRKCTGCYSRVKEGLEPACVTTCPTAITYGPRDEMIKEAERRLAAFPDRYLQKVYGKDEAGGTCVIYLTALPFDELGFKPVTMRALPSYTWQALRLVPGVFIGVGATLSAVSWFQHRKERVKKEQAGMLSAMFQHPEEQKESAQKGTEADLPARGKASADAKEDQHS</sequence>
<dbReference type="InterPro" id="IPR051555">
    <property type="entry name" value="FDH_Electron_Transfer_Unit"/>
</dbReference>
<keyword evidence="5" id="KW-0408">Iron</keyword>
<protein>
    <submittedName>
        <fullName evidence="10">Formate dehydrogenase iron-sulfur subunit</fullName>
    </submittedName>
</protein>
<name>A0A1G9W5N8_9BACT</name>
<feature type="region of interest" description="Disordered" evidence="7">
    <location>
        <begin position="268"/>
        <end position="307"/>
    </location>
</feature>
<dbReference type="PROSITE" id="PS51379">
    <property type="entry name" value="4FE4S_FER_2"/>
    <property type="match status" value="2"/>
</dbReference>
<evidence type="ECO:0000256" key="2">
    <source>
        <dbReference type="ARBA" id="ARBA00022485"/>
    </source>
</evidence>
<dbReference type="Gene3D" id="3.30.70.20">
    <property type="match status" value="2"/>
</dbReference>
<feature type="domain" description="4Fe-4S ferredoxin-type" evidence="9">
    <location>
        <begin position="105"/>
        <end position="135"/>
    </location>
</feature>
<dbReference type="PROSITE" id="PS00198">
    <property type="entry name" value="4FE4S_FER_1"/>
    <property type="match status" value="1"/>
</dbReference>
<dbReference type="STRING" id="392333.SAMN05660860_03181"/>
<dbReference type="GO" id="GO:0051539">
    <property type="term" value="F:4 iron, 4 sulfur cluster binding"/>
    <property type="evidence" value="ECO:0007669"/>
    <property type="project" value="UniProtKB-KW"/>
</dbReference>
<dbReference type="PANTHER" id="PTHR43545:SF4">
    <property type="entry name" value="IRON-SULFUR PROTEIN"/>
    <property type="match status" value="1"/>
</dbReference>
<gene>
    <name evidence="10" type="ORF">SAMN05660860_03181</name>
</gene>
<keyword evidence="4" id="KW-0677">Repeat</keyword>
<evidence type="ECO:0000256" key="6">
    <source>
        <dbReference type="ARBA" id="ARBA00023014"/>
    </source>
</evidence>
<evidence type="ECO:0000256" key="7">
    <source>
        <dbReference type="SAM" id="MobiDB-lite"/>
    </source>
</evidence>
<keyword evidence="6" id="KW-0411">Iron-sulfur</keyword>
<dbReference type="EMBL" id="FNGU01000010">
    <property type="protein sequence ID" value="SDM79828.1"/>
    <property type="molecule type" value="Genomic_DNA"/>
</dbReference>
<dbReference type="GO" id="GO:0046872">
    <property type="term" value="F:metal ion binding"/>
    <property type="evidence" value="ECO:0007669"/>
    <property type="project" value="UniProtKB-KW"/>
</dbReference>
<organism evidence="10 11">
    <name type="scientific">Geoalkalibacter ferrihydriticus</name>
    <dbReference type="NCBI Taxonomy" id="392333"/>
    <lineage>
        <taxon>Bacteria</taxon>
        <taxon>Pseudomonadati</taxon>
        <taxon>Thermodesulfobacteriota</taxon>
        <taxon>Desulfuromonadia</taxon>
        <taxon>Desulfuromonadales</taxon>
        <taxon>Geoalkalibacteraceae</taxon>
        <taxon>Geoalkalibacter</taxon>
    </lineage>
</organism>
<keyword evidence="2" id="KW-0004">4Fe-4S</keyword>
<keyword evidence="8" id="KW-0472">Membrane</keyword>
<evidence type="ECO:0000259" key="9">
    <source>
        <dbReference type="PROSITE" id="PS51379"/>
    </source>
</evidence>
<dbReference type="CDD" id="cd10561">
    <property type="entry name" value="HybA_like"/>
    <property type="match status" value="1"/>
</dbReference>
<evidence type="ECO:0000313" key="10">
    <source>
        <dbReference type="EMBL" id="SDM79828.1"/>
    </source>
</evidence>
<dbReference type="PANTHER" id="PTHR43545">
    <property type="entry name" value="FORMATE DEHYDROGENASE, NITRATE-INDUCIBLE, IRON-SULFUR SUBUNIT"/>
    <property type="match status" value="1"/>
</dbReference>
<dbReference type="RefSeq" id="WP_052446007.1">
    <property type="nucleotide sequence ID" value="NZ_FNGU01000010.1"/>
</dbReference>
<feature type="domain" description="4Fe-4S ferredoxin-type" evidence="9">
    <location>
        <begin position="11"/>
        <end position="41"/>
    </location>
</feature>
<evidence type="ECO:0000256" key="8">
    <source>
        <dbReference type="SAM" id="Phobius"/>
    </source>
</evidence>
<dbReference type="InterPro" id="IPR017900">
    <property type="entry name" value="4Fe4S_Fe_S_CS"/>
</dbReference>
<keyword evidence="8" id="KW-1133">Transmembrane helix</keyword>
<dbReference type="SUPFAM" id="SSF54862">
    <property type="entry name" value="4Fe-4S ferredoxins"/>
    <property type="match status" value="1"/>
</dbReference>
<dbReference type="GO" id="GO:0030313">
    <property type="term" value="C:cell envelope"/>
    <property type="evidence" value="ECO:0007669"/>
    <property type="project" value="UniProtKB-SubCell"/>
</dbReference>
<feature type="transmembrane region" description="Helical" evidence="8">
    <location>
        <begin position="233"/>
        <end position="254"/>
    </location>
</feature>
<reference evidence="10 11" key="1">
    <citation type="submission" date="2016-10" db="EMBL/GenBank/DDBJ databases">
        <authorList>
            <person name="de Groot N.N."/>
        </authorList>
    </citation>
    <scope>NUCLEOTIDE SEQUENCE [LARGE SCALE GENOMIC DNA]</scope>
    <source>
        <strain evidence="10 11">DSM 17813</strain>
    </source>
</reference>
<dbReference type="InterPro" id="IPR017896">
    <property type="entry name" value="4Fe4S_Fe-S-bd"/>
</dbReference>
<evidence type="ECO:0000313" key="11">
    <source>
        <dbReference type="Proteomes" id="UP000182146"/>
    </source>
</evidence>
<evidence type="ECO:0000256" key="1">
    <source>
        <dbReference type="ARBA" id="ARBA00004196"/>
    </source>
</evidence>
<accession>A0A1G9W5N8</accession>
<evidence type="ECO:0000256" key="3">
    <source>
        <dbReference type="ARBA" id="ARBA00022723"/>
    </source>
</evidence>
<dbReference type="Pfam" id="PF13247">
    <property type="entry name" value="Fer4_11"/>
    <property type="match status" value="1"/>
</dbReference>
<evidence type="ECO:0000256" key="5">
    <source>
        <dbReference type="ARBA" id="ARBA00023004"/>
    </source>
</evidence>